<dbReference type="Gene3D" id="3.90.1150.10">
    <property type="entry name" value="Aspartate Aminotransferase, domain 1"/>
    <property type="match status" value="1"/>
</dbReference>
<evidence type="ECO:0000256" key="8">
    <source>
        <dbReference type="RuleBase" id="RU362118"/>
    </source>
</evidence>
<dbReference type="GO" id="GO:0019343">
    <property type="term" value="P:cysteine biosynthetic process via cystathionine"/>
    <property type="evidence" value="ECO:0007669"/>
    <property type="project" value="TreeGrafter"/>
</dbReference>
<dbReference type="Pfam" id="PF01053">
    <property type="entry name" value="Cys_Met_Meta_PP"/>
    <property type="match status" value="1"/>
</dbReference>
<dbReference type="EMBL" id="JXXN02003823">
    <property type="protein sequence ID" value="THD21138.1"/>
    <property type="molecule type" value="Genomic_DNA"/>
</dbReference>
<evidence type="ECO:0000256" key="3">
    <source>
        <dbReference type="ARBA" id="ARBA00009077"/>
    </source>
</evidence>
<evidence type="ECO:0000256" key="1">
    <source>
        <dbReference type="ARBA" id="ARBA00001933"/>
    </source>
</evidence>
<organism evidence="10 11">
    <name type="scientific">Fasciola hepatica</name>
    <name type="common">Liver fluke</name>
    <dbReference type="NCBI Taxonomy" id="6192"/>
    <lineage>
        <taxon>Eukaryota</taxon>
        <taxon>Metazoa</taxon>
        <taxon>Spiralia</taxon>
        <taxon>Lophotrochozoa</taxon>
        <taxon>Platyhelminthes</taxon>
        <taxon>Trematoda</taxon>
        <taxon>Digenea</taxon>
        <taxon>Plagiorchiida</taxon>
        <taxon>Echinostomata</taxon>
        <taxon>Echinostomatoidea</taxon>
        <taxon>Fasciolidae</taxon>
        <taxon>Fasciola</taxon>
    </lineage>
</organism>
<evidence type="ECO:0000256" key="5">
    <source>
        <dbReference type="ARBA" id="ARBA00022898"/>
    </source>
</evidence>
<comment type="pathway">
    <text evidence="2">Amino-acid biosynthesis; L-cysteine biosynthesis; L-cysteine from L-homocysteine and L-serine: step 2/2.</text>
</comment>
<dbReference type="EC" id="4.4.1.1" evidence="4"/>
<evidence type="ECO:0000256" key="4">
    <source>
        <dbReference type="ARBA" id="ARBA00012085"/>
    </source>
</evidence>
<dbReference type="GO" id="GO:0019346">
    <property type="term" value="P:transsulfuration"/>
    <property type="evidence" value="ECO:0007669"/>
    <property type="project" value="InterPro"/>
</dbReference>
<sequence>MGAVITKNNLSLQKQLAFLQLAGGAVPSPFDCYLCLRGIRTLAVRMQAHMRSALTVAMMLERHPCVEEVIHPGQILSSTDQHVSQFIIHHAQSNNISMETHRISEQGGNGEAWPPSIVRSERPTTASSELN</sequence>
<dbReference type="SUPFAM" id="SSF53383">
    <property type="entry name" value="PLP-dependent transferases"/>
    <property type="match status" value="1"/>
</dbReference>
<dbReference type="InterPro" id="IPR000277">
    <property type="entry name" value="Cys/Met-Metab_PyrdxlP-dep_enz"/>
</dbReference>
<name>A0A4E0RHV8_FASHE</name>
<comment type="cofactor">
    <cofactor evidence="1 8">
        <name>pyridoxal 5'-phosphate</name>
        <dbReference type="ChEBI" id="CHEBI:597326"/>
    </cofactor>
</comment>
<dbReference type="InterPro" id="IPR015422">
    <property type="entry name" value="PyrdxlP-dep_Trfase_small"/>
</dbReference>
<dbReference type="PANTHER" id="PTHR11808:SF15">
    <property type="entry name" value="CYSTATHIONINE GAMMA-LYASE"/>
    <property type="match status" value="1"/>
</dbReference>
<dbReference type="AlphaFoldDB" id="A0A4E0RHV8"/>
<dbReference type="GO" id="GO:0005737">
    <property type="term" value="C:cytoplasm"/>
    <property type="evidence" value="ECO:0007669"/>
    <property type="project" value="TreeGrafter"/>
</dbReference>
<gene>
    <name evidence="10" type="ORF">D915_007519</name>
</gene>
<reference evidence="10" key="1">
    <citation type="submission" date="2019-03" db="EMBL/GenBank/DDBJ databases">
        <title>Improved annotation for the trematode Fasciola hepatica.</title>
        <authorList>
            <person name="Choi Y.-J."/>
            <person name="Martin J."/>
            <person name="Mitreva M."/>
        </authorList>
    </citation>
    <scope>NUCLEOTIDE SEQUENCE [LARGE SCALE GENOMIC DNA]</scope>
</reference>
<evidence type="ECO:0000313" key="10">
    <source>
        <dbReference type="EMBL" id="THD21138.1"/>
    </source>
</evidence>
<dbReference type="InterPro" id="IPR015424">
    <property type="entry name" value="PyrdxlP-dep_Trfase"/>
</dbReference>
<evidence type="ECO:0000256" key="6">
    <source>
        <dbReference type="ARBA" id="ARBA00023192"/>
    </source>
</evidence>
<protein>
    <recommendedName>
        <fullName evidence="4">cystathionine gamma-lyase</fullName>
        <ecNumber evidence="4">4.4.1.1</ecNumber>
    </recommendedName>
    <alternativeName>
        <fullName evidence="7">Gamma-cystathionase</fullName>
    </alternativeName>
</protein>
<keyword evidence="6" id="KW-0028">Amino-acid biosynthesis</keyword>
<dbReference type="GO" id="GO:0030170">
    <property type="term" value="F:pyridoxal phosphate binding"/>
    <property type="evidence" value="ECO:0007669"/>
    <property type="project" value="InterPro"/>
</dbReference>
<accession>A0A4E0RHV8</accession>
<dbReference type="Gene3D" id="3.40.640.10">
    <property type="entry name" value="Type I PLP-dependent aspartate aminotransferase-like (Major domain)"/>
    <property type="match status" value="1"/>
</dbReference>
<keyword evidence="6" id="KW-0198">Cysteine biosynthesis</keyword>
<keyword evidence="5 8" id="KW-0663">Pyridoxal phosphate</keyword>
<evidence type="ECO:0000256" key="7">
    <source>
        <dbReference type="ARBA" id="ARBA00029853"/>
    </source>
</evidence>
<evidence type="ECO:0000256" key="9">
    <source>
        <dbReference type="SAM" id="MobiDB-lite"/>
    </source>
</evidence>
<evidence type="ECO:0000313" key="11">
    <source>
        <dbReference type="Proteomes" id="UP000230066"/>
    </source>
</evidence>
<dbReference type="InterPro" id="IPR015421">
    <property type="entry name" value="PyrdxlP-dep_Trfase_major"/>
</dbReference>
<evidence type="ECO:0000256" key="2">
    <source>
        <dbReference type="ARBA" id="ARBA00005038"/>
    </source>
</evidence>
<comment type="similarity">
    <text evidence="3 8">Belongs to the trans-sulfuration enzymes family.</text>
</comment>
<comment type="caution">
    <text evidence="10">The sequence shown here is derived from an EMBL/GenBank/DDBJ whole genome shotgun (WGS) entry which is preliminary data.</text>
</comment>
<proteinExistence type="inferred from homology"/>
<feature type="region of interest" description="Disordered" evidence="9">
    <location>
        <begin position="101"/>
        <end position="131"/>
    </location>
</feature>
<dbReference type="PANTHER" id="PTHR11808">
    <property type="entry name" value="TRANS-SULFURATION ENZYME FAMILY MEMBER"/>
    <property type="match status" value="1"/>
</dbReference>
<dbReference type="Proteomes" id="UP000230066">
    <property type="component" value="Unassembled WGS sequence"/>
</dbReference>
<keyword evidence="11" id="KW-1185">Reference proteome</keyword>
<dbReference type="GO" id="GO:0004123">
    <property type="term" value="F:cystathionine gamma-lyase activity"/>
    <property type="evidence" value="ECO:0007669"/>
    <property type="project" value="TreeGrafter"/>
</dbReference>
<dbReference type="UniPathway" id="UPA00136">
    <property type="reaction ID" value="UER00202"/>
</dbReference>